<organism evidence="2 3">
    <name type="scientific">Cryptococcus deneoformans (strain JEC21 / ATCC MYA-565)</name>
    <name type="common">Cryptococcus neoformans var. neoformans serotype D</name>
    <dbReference type="NCBI Taxonomy" id="214684"/>
    <lineage>
        <taxon>Eukaryota</taxon>
        <taxon>Fungi</taxon>
        <taxon>Dikarya</taxon>
        <taxon>Basidiomycota</taxon>
        <taxon>Agaricomycotina</taxon>
        <taxon>Tremellomycetes</taxon>
        <taxon>Tremellales</taxon>
        <taxon>Cryptococcaceae</taxon>
        <taxon>Cryptococcus</taxon>
        <taxon>Cryptococcus neoformans species complex</taxon>
    </lineage>
</organism>
<feature type="region of interest" description="Disordered" evidence="1">
    <location>
        <begin position="23"/>
        <end position="49"/>
    </location>
</feature>
<dbReference type="PaxDb" id="214684-Q5K859"/>
<dbReference type="KEGG" id="cne:CNM00020"/>
<evidence type="ECO:0000256" key="1">
    <source>
        <dbReference type="SAM" id="MobiDB-lite"/>
    </source>
</evidence>
<dbReference type="InParanoid" id="Q5K859"/>
<keyword evidence="3" id="KW-1185">Reference proteome</keyword>
<evidence type="ECO:0000313" key="3">
    <source>
        <dbReference type="Proteomes" id="UP000002149"/>
    </source>
</evidence>
<name>Q5K859_CRYD1</name>
<accession>Q5K859</accession>
<dbReference type="HOGENOM" id="CLU_1360346_0_0_1"/>
<sequence length="201" mass="22779">MSSFSYLRSGGVEVMMPDQRLVEQERKRREVRSEGPPLNIREPMSDEEKAMSGPNYQAIAGQYMGSKTLIAIYYLCLANCSSRIIRLDMFSKRLTSAHPFRHYPSRFHIKGQPLSTFLLSYLDLKHSPMVVSTTRETMNQFCERHNMTSAIINHASIKTLCLLGSADVRRAAFRLMDDLLKHIIDNSSLVASVGMSSKWAG</sequence>
<dbReference type="VEuPathDB" id="FungiDB:CNM00020"/>
<dbReference type="RefSeq" id="XP_568392.1">
    <property type="nucleotide sequence ID" value="XM_568392.1"/>
</dbReference>
<gene>
    <name evidence="2" type="ordered locus">CNM00020</name>
</gene>
<feature type="compositionally biased region" description="Basic and acidic residues" evidence="1">
    <location>
        <begin position="23"/>
        <end position="33"/>
    </location>
</feature>
<dbReference type="Proteomes" id="UP000002149">
    <property type="component" value="Chromosome 13"/>
</dbReference>
<dbReference type="AlphaFoldDB" id="Q5K859"/>
<evidence type="ECO:0000313" key="2">
    <source>
        <dbReference type="EMBL" id="AAW46875.1"/>
    </source>
</evidence>
<reference evidence="2 3" key="1">
    <citation type="journal article" date="2005" name="Science">
        <title>The genome of the basidiomycetous yeast and human pathogen Cryptococcus neoformans.</title>
        <authorList>
            <person name="Loftus B.J."/>
            <person name="Fung E."/>
            <person name="Roncaglia P."/>
            <person name="Rowley D."/>
            <person name="Amedeo P."/>
            <person name="Bruno D."/>
            <person name="Vamathevan J."/>
            <person name="Miranda M."/>
            <person name="Anderson I.J."/>
            <person name="Fraser J.A."/>
            <person name="Allen J.E."/>
            <person name="Bosdet I.E."/>
            <person name="Brent M.R."/>
            <person name="Chiu R."/>
            <person name="Doering T.L."/>
            <person name="Donlin M.J."/>
            <person name="D'Souza C.A."/>
            <person name="Fox D.S."/>
            <person name="Grinberg V."/>
            <person name="Fu J."/>
            <person name="Fukushima M."/>
            <person name="Haas B.J."/>
            <person name="Huang J.C."/>
            <person name="Janbon G."/>
            <person name="Jones S.J."/>
            <person name="Koo H.L."/>
            <person name="Krzywinski M.I."/>
            <person name="Kwon-Chung J.K."/>
            <person name="Lengeler K.B."/>
            <person name="Maiti R."/>
            <person name="Marra M.A."/>
            <person name="Marra R.E."/>
            <person name="Mathewson C.A."/>
            <person name="Mitchell T.G."/>
            <person name="Pertea M."/>
            <person name="Riggs F.R."/>
            <person name="Salzberg S.L."/>
            <person name="Schein J.E."/>
            <person name="Shvartsbeyn A."/>
            <person name="Shin H."/>
            <person name="Shumway M."/>
            <person name="Specht C.A."/>
            <person name="Suh B.B."/>
            <person name="Tenney A."/>
            <person name="Utterback T.R."/>
            <person name="Wickes B.L."/>
            <person name="Wortman J.R."/>
            <person name="Wye N.H."/>
            <person name="Kronstad J.W."/>
            <person name="Lodge J.K."/>
            <person name="Heitman J."/>
            <person name="Davis R.W."/>
            <person name="Fraser C.M."/>
            <person name="Hyman R.W."/>
        </authorList>
    </citation>
    <scope>NUCLEOTIDE SEQUENCE [LARGE SCALE GENOMIC DNA]</scope>
    <source>
        <strain evidence="3">JEC21 / ATCC MYA-565</strain>
    </source>
</reference>
<proteinExistence type="predicted"/>
<dbReference type="GeneID" id="3255289"/>
<protein>
    <submittedName>
        <fullName evidence="2">Expressed protein</fullName>
    </submittedName>
</protein>
<dbReference type="EMBL" id="AE017353">
    <property type="protein sequence ID" value="AAW46875.1"/>
    <property type="molecule type" value="Genomic_DNA"/>
</dbReference>